<dbReference type="EMBL" id="HBIZ01048241">
    <property type="protein sequence ID" value="CAE0778228.1"/>
    <property type="molecule type" value="Transcribed_RNA"/>
</dbReference>
<gene>
    <name evidence="1" type="ORF">PCAR00345_LOCUS30867</name>
</gene>
<sequence length="115" mass="12901">MLMHAAVEAPDARRLVHRCRHNVLAVWSHAHRGRFVAVALERAHMLAVVEAPHARRLVVRPGHHVLAVWSHAHRYHPLGVPLERQQLRTFCGGPRTRAISSGERAGPNAFREAGM</sequence>
<accession>A0A7S4BVH8</accession>
<name>A0A7S4BVH8_CHRCT</name>
<evidence type="ECO:0000313" key="1">
    <source>
        <dbReference type="EMBL" id="CAE0778228.1"/>
    </source>
</evidence>
<organism evidence="1">
    <name type="scientific">Chrysotila carterae</name>
    <name type="common">Marine alga</name>
    <name type="synonym">Syracosphaera carterae</name>
    <dbReference type="NCBI Taxonomy" id="13221"/>
    <lineage>
        <taxon>Eukaryota</taxon>
        <taxon>Haptista</taxon>
        <taxon>Haptophyta</taxon>
        <taxon>Prymnesiophyceae</taxon>
        <taxon>Isochrysidales</taxon>
        <taxon>Isochrysidaceae</taxon>
        <taxon>Chrysotila</taxon>
    </lineage>
</organism>
<protein>
    <submittedName>
        <fullName evidence="1">Uncharacterized protein</fullName>
    </submittedName>
</protein>
<dbReference type="AlphaFoldDB" id="A0A7S4BVH8"/>
<proteinExistence type="predicted"/>
<reference evidence="1" key="1">
    <citation type="submission" date="2021-01" db="EMBL/GenBank/DDBJ databases">
        <authorList>
            <person name="Corre E."/>
            <person name="Pelletier E."/>
            <person name="Niang G."/>
            <person name="Scheremetjew M."/>
            <person name="Finn R."/>
            <person name="Kale V."/>
            <person name="Holt S."/>
            <person name="Cochrane G."/>
            <person name="Meng A."/>
            <person name="Brown T."/>
            <person name="Cohen L."/>
        </authorList>
    </citation>
    <scope>NUCLEOTIDE SEQUENCE</scope>
    <source>
        <strain evidence="1">CCMP645</strain>
    </source>
</reference>